<dbReference type="InterPro" id="IPR025164">
    <property type="entry name" value="Toastrack_DUF4097"/>
</dbReference>
<dbReference type="EMBL" id="JQCL01000012">
    <property type="protein sequence ID" value="KRO14545.1"/>
    <property type="molecule type" value="Genomic_DNA"/>
</dbReference>
<reference evidence="3 4" key="1">
    <citation type="journal article" date="2015" name="Genome Announc.">
        <title>Expanding the biotechnology potential of lactobacilli through comparative genomics of 213 strains and associated genera.</title>
        <authorList>
            <person name="Sun Z."/>
            <person name="Harris H.M."/>
            <person name="McCann A."/>
            <person name="Guo C."/>
            <person name="Argimon S."/>
            <person name="Zhang W."/>
            <person name="Yang X."/>
            <person name="Jeffery I.B."/>
            <person name="Cooney J.C."/>
            <person name="Kagawa T.F."/>
            <person name="Liu W."/>
            <person name="Song Y."/>
            <person name="Salvetti E."/>
            <person name="Wrobel A."/>
            <person name="Rasinkangas P."/>
            <person name="Parkhill J."/>
            <person name="Rea M.C."/>
            <person name="O'Sullivan O."/>
            <person name="Ritari J."/>
            <person name="Douillard F.P."/>
            <person name="Paul Ross R."/>
            <person name="Yang R."/>
            <person name="Briner A.E."/>
            <person name="Felis G.E."/>
            <person name="de Vos W.M."/>
            <person name="Barrangou R."/>
            <person name="Klaenhammer T.R."/>
            <person name="Caufield P.W."/>
            <person name="Cui Y."/>
            <person name="Zhang H."/>
            <person name="O'Toole P.W."/>
        </authorList>
    </citation>
    <scope>NUCLEOTIDE SEQUENCE [LARGE SCALE GENOMIC DNA]</scope>
    <source>
        <strain evidence="3 4">LMG 26013</strain>
    </source>
</reference>
<organism evidence="3 4">
    <name type="scientific">Lactiplantibacillus xiangfangensis</name>
    <dbReference type="NCBI Taxonomy" id="942150"/>
    <lineage>
        <taxon>Bacteria</taxon>
        <taxon>Bacillati</taxon>
        <taxon>Bacillota</taxon>
        <taxon>Bacilli</taxon>
        <taxon>Lactobacillales</taxon>
        <taxon>Lactobacillaceae</taxon>
        <taxon>Lactiplantibacillus</taxon>
    </lineage>
</organism>
<dbReference type="Pfam" id="PF13349">
    <property type="entry name" value="DUF4097"/>
    <property type="match status" value="1"/>
</dbReference>
<dbReference type="RefSeq" id="WP_057705390.1">
    <property type="nucleotide sequence ID" value="NZ_JQCL01000012.1"/>
</dbReference>
<feature type="domain" description="DUF4097" evidence="2">
    <location>
        <begin position="53"/>
        <end position="309"/>
    </location>
</feature>
<dbReference type="STRING" id="942150.IV64_GL001160"/>
<sequence>MRKTIKVGVIMLVVGVIMLIFGIANNGIKSIYWSNNGFKIVKKSQKTYYPDKITDITLNSADNVTVKRGNVASILVSSRHKLPTVTTKDGHVTVSSKPTSQKQVGYFFSDSDFDNRIVITVPAKTTLTRIHGTHQQSGDVHLEDITADHVKLLTSNNLVLLNNVQIKKDAQFSADAINLTGVTAPSLQANTDADSGNIRIHQSHFDADRSNINSRDGDITVEQTHFKSAKIHATDGDIRLNRNHVDSLTATTADGDIHLSANKRVGVFATSDDGDLNIFSHHVTDNTDYHHNKDAKQQYHLTTQDGDITATPA</sequence>
<proteinExistence type="predicted"/>
<gene>
    <name evidence="3" type="ORF">IV64_GL001160</name>
</gene>
<keyword evidence="1" id="KW-0472">Membrane</keyword>
<evidence type="ECO:0000259" key="2">
    <source>
        <dbReference type="Pfam" id="PF13349"/>
    </source>
</evidence>
<dbReference type="AlphaFoldDB" id="A0A0R2MLB3"/>
<keyword evidence="4" id="KW-1185">Reference proteome</keyword>
<protein>
    <recommendedName>
        <fullName evidence="2">DUF4097 domain-containing protein</fullName>
    </recommendedName>
</protein>
<evidence type="ECO:0000313" key="3">
    <source>
        <dbReference type="EMBL" id="KRO14545.1"/>
    </source>
</evidence>
<name>A0A0R2MLB3_9LACO</name>
<dbReference type="PATRIC" id="fig|942150.3.peg.1196"/>
<evidence type="ECO:0000313" key="4">
    <source>
        <dbReference type="Proteomes" id="UP000051783"/>
    </source>
</evidence>
<feature type="transmembrane region" description="Helical" evidence="1">
    <location>
        <begin position="7"/>
        <end position="24"/>
    </location>
</feature>
<comment type="caution">
    <text evidence="3">The sequence shown here is derived from an EMBL/GenBank/DDBJ whole genome shotgun (WGS) entry which is preliminary data.</text>
</comment>
<dbReference type="Proteomes" id="UP000051783">
    <property type="component" value="Unassembled WGS sequence"/>
</dbReference>
<dbReference type="OrthoDB" id="2321102at2"/>
<accession>A0A0R2MLB3</accession>
<keyword evidence="1" id="KW-1133">Transmembrane helix</keyword>
<keyword evidence="1" id="KW-0812">Transmembrane</keyword>
<evidence type="ECO:0000256" key="1">
    <source>
        <dbReference type="SAM" id="Phobius"/>
    </source>
</evidence>